<dbReference type="OrthoDB" id="2905983at2"/>
<reference evidence="2 3" key="1">
    <citation type="submission" date="2018-08" db="EMBL/GenBank/DDBJ databases">
        <title>Bacillus jemisoniae sp. nov., Bacillus chryseoplanitiae sp. nov., Bacillus resnikiae sp. nov., and Bacillus frankliniae sp. nov., isolated from Viking spacecraft and associated surfaces.</title>
        <authorList>
            <person name="Seuylemezian A."/>
            <person name="Vaishampayan P."/>
        </authorList>
    </citation>
    <scope>NUCLEOTIDE SEQUENCE [LARGE SCALE GENOMIC DNA]</scope>
    <source>
        <strain evidence="2 3">JJ-247</strain>
    </source>
</reference>
<evidence type="ECO:0000313" key="3">
    <source>
        <dbReference type="Proteomes" id="UP000265816"/>
    </source>
</evidence>
<dbReference type="RefSeq" id="WP_119113770.1">
    <property type="nucleotide sequence ID" value="NZ_CBCSEO010000042.1"/>
</dbReference>
<keyword evidence="1" id="KW-1133">Transmembrane helix</keyword>
<proteinExistence type="predicted"/>
<name>A0A398B469_9BACI</name>
<sequence length="123" mass="14028">MSRTIGFLIAFFIMTSFAYSYAWNGLPYPSAYLPVIFVITAIFNFLSIFVQRTVMGWYEGNVYRAGPGTINAAFKYFAILSTGLSYHIQKVLVRMPFIINKLLAIVFFIAFLTLTFLTISVFE</sequence>
<keyword evidence="1" id="KW-0812">Transmembrane</keyword>
<dbReference type="AlphaFoldDB" id="A0A398B469"/>
<evidence type="ECO:0000256" key="1">
    <source>
        <dbReference type="SAM" id="Phobius"/>
    </source>
</evidence>
<gene>
    <name evidence="2" type="ORF">D1970_15410</name>
</gene>
<feature type="transmembrane region" description="Helical" evidence="1">
    <location>
        <begin position="102"/>
        <end position="122"/>
    </location>
</feature>
<keyword evidence="3" id="KW-1185">Reference proteome</keyword>
<accession>A0A398B469</accession>
<comment type="caution">
    <text evidence="2">The sequence shown here is derived from an EMBL/GenBank/DDBJ whole genome shotgun (WGS) entry which is preliminary data.</text>
</comment>
<keyword evidence="1" id="KW-0472">Membrane</keyword>
<dbReference type="EMBL" id="QWVT01000025">
    <property type="protein sequence ID" value="RID83608.1"/>
    <property type="molecule type" value="Genomic_DNA"/>
</dbReference>
<protein>
    <submittedName>
        <fullName evidence="2">Uncharacterized protein</fullName>
    </submittedName>
</protein>
<dbReference type="Proteomes" id="UP000265816">
    <property type="component" value="Unassembled WGS sequence"/>
</dbReference>
<feature type="transmembrane region" description="Helical" evidence="1">
    <location>
        <begin position="30"/>
        <end position="50"/>
    </location>
</feature>
<organism evidence="2 3">
    <name type="scientific">Mesobacillus zeae</name>
    <dbReference type="NCBI Taxonomy" id="1917180"/>
    <lineage>
        <taxon>Bacteria</taxon>
        <taxon>Bacillati</taxon>
        <taxon>Bacillota</taxon>
        <taxon>Bacilli</taxon>
        <taxon>Bacillales</taxon>
        <taxon>Bacillaceae</taxon>
        <taxon>Mesobacillus</taxon>
    </lineage>
</organism>
<evidence type="ECO:0000313" key="2">
    <source>
        <dbReference type="EMBL" id="RID83608.1"/>
    </source>
</evidence>